<dbReference type="SUPFAM" id="SSF56935">
    <property type="entry name" value="Porins"/>
    <property type="match status" value="1"/>
</dbReference>
<keyword evidence="1" id="KW-1133">Transmembrane helix</keyword>
<gene>
    <name evidence="2" type="ORF">E6A44_005755</name>
</gene>
<sequence>MRKSVWYHRFWQKKMSELPVNEDMDAAWQQMNSLLDQHVEIANPKDAPISKGTLFHHFIQIVKLIIPVVLVTAAVYFTFYQKTEIKANKEVAKPKMLKNPQNQFSRDFDDSIGLETNAVVTKKKNTSLENTSPVRKSVGLHLKAEIEAANHAISKEKLGSALSLISSEYESVASEGDVSVMHNITWLDKLENTTSLRTVLEMRQLRKFDQIEPAQAIQRSSIKLITLSKREQKRLRKAFIKDSLKNEKRIRLVRRASLKPIKIKAKEDPQKEILSPRLSLQLQGGLMLNQQNISPYLGIQNQWALTNKWLLGAGLGLNQIKLQGEYFHPGYNTITAGSPFQIVDSRKLTNMVLPVNISYRFNNWMSLKSEANLAFARTQKGGSKVGYVASYLDTVFHTKQIQQALSETSVNKLHFNIGGGINIQLKRFSIEGMYFHQLSPYRVSSNLGSYQRRYGTFNVGLGYRF</sequence>
<keyword evidence="3" id="KW-1185">Reference proteome</keyword>
<protein>
    <submittedName>
        <fullName evidence="2">Porin family protein</fullName>
    </submittedName>
</protein>
<feature type="transmembrane region" description="Helical" evidence="1">
    <location>
        <begin position="61"/>
        <end position="80"/>
    </location>
</feature>
<name>A0ABW9J5E3_9SPHI</name>
<dbReference type="PROSITE" id="PS00695">
    <property type="entry name" value="ENT_VIR_OMP_2"/>
    <property type="match status" value="1"/>
</dbReference>
<evidence type="ECO:0000313" key="2">
    <source>
        <dbReference type="EMBL" id="MFN0255067.1"/>
    </source>
</evidence>
<reference evidence="2 3" key="1">
    <citation type="submission" date="2024-12" db="EMBL/GenBank/DDBJ databases">
        <authorList>
            <person name="Hu S."/>
        </authorList>
    </citation>
    <scope>NUCLEOTIDE SEQUENCE [LARGE SCALE GENOMIC DNA]</scope>
    <source>
        <strain evidence="2 3">THG-T11</strain>
    </source>
</reference>
<comment type="caution">
    <text evidence="2">The sequence shown here is derived from an EMBL/GenBank/DDBJ whole genome shotgun (WGS) entry which is preliminary data.</text>
</comment>
<dbReference type="Proteomes" id="UP001517247">
    <property type="component" value="Unassembled WGS sequence"/>
</dbReference>
<dbReference type="EMBL" id="SSHJ02000005">
    <property type="protein sequence ID" value="MFN0255067.1"/>
    <property type="molecule type" value="Genomic_DNA"/>
</dbReference>
<evidence type="ECO:0000256" key="1">
    <source>
        <dbReference type="SAM" id="Phobius"/>
    </source>
</evidence>
<dbReference type="InterPro" id="IPR000758">
    <property type="entry name" value="Enterovir_OMP"/>
</dbReference>
<organism evidence="2 3">
    <name type="scientific">Pedobacter ureilyticus</name>
    <dbReference type="NCBI Taxonomy" id="1393051"/>
    <lineage>
        <taxon>Bacteria</taxon>
        <taxon>Pseudomonadati</taxon>
        <taxon>Bacteroidota</taxon>
        <taxon>Sphingobacteriia</taxon>
        <taxon>Sphingobacteriales</taxon>
        <taxon>Sphingobacteriaceae</taxon>
        <taxon>Pedobacter</taxon>
    </lineage>
</organism>
<evidence type="ECO:0000313" key="3">
    <source>
        <dbReference type="Proteomes" id="UP001517247"/>
    </source>
</evidence>
<keyword evidence="1" id="KW-0472">Membrane</keyword>
<accession>A0ABW9J5E3</accession>
<proteinExistence type="predicted"/>
<keyword evidence="1" id="KW-0812">Transmembrane</keyword>
<dbReference type="RefSeq" id="WP_138722207.1">
    <property type="nucleotide sequence ID" value="NZ_SSHJ02000005.1"/>
</dbReference>